<feature type="domain" description="C2H2-type" evidence="11">
    <location>
        <begin position="1"/>
        <end position="27"/>
    </location>
</feature>
<name>A0AA39YCT2_9PEZI</name>
<dbReference type="AlphaFoldDB" id="A0AA39YCT2"/>
<feature type="region of interest" description="Disordered" evidence="9">
    <location>
        <begin position="92"/>
        <end position="115"/>
    </location>
</feature>
<keyword evidence="1" id="KW-0479">Metal-binding</keyword>
<dbReference type="SMART" id="SM00066">
    <property type="entry name" value="GAL4"/>
    <property type="match status" value="1"/>
</dbReference>
<dbReference type="InterPro" id="IPR001138">
    <property type="entry name" value="Zn2Cys6_DnaBD"/>
</dbReference>
<evidence type="ECO:0000256" key="9">
    <source>
        <dbReference type="SAM" id="MobiDB-lite"/>
    </source>
</evidence>
<evidence type="ECO:0000259" key="10">
    <source>
        <dbReference type="PROSITE" id="PS50048"/>
    </source>
</evidence>
<dbReference type="CDD" id="cd00067">
    <property type="entry name" value="GAL4"/>
    <property type="match status" value="1"/>
</dbReference>
<proteinExistence type="predicted"/>
<dbReference type="InterPro" id="IPR013087">
    <property type="entry name" value="Znf_C2H2_type"/>
</dbReference>
<protein>
    <submittedName>
        <fullName evidence="12">Uncharacterized protein</fullName>
    </submittedName>
</protein>
<evidence type="ECO:0000313" key="12">
    <source>
        <dbReference type="EMBL" id="KAK0649944.1"/>
    </source>
</evidence>
<dbReference type="PROSITE" id="PS50048">
    <property type="entry name" value="ZN2_CY6_FUNGAL_2"/>
    <property type="match status" value="1"/>
</dbReference>
<keyword evidence="6" id="KW-0804">Transcription</keyword>
<dbReference type="InterPro" id="IPR036864">
    <property type="entry name" value="Zn2-C6_fun-type_DNA-bd_sf"/>
</dbReference>
<dbReference type="SUPFAM" id="SSF57701">
    <property type="entry name" value="Zn2/Cys6 DNA-binding domain"/>
    <property type="match status" value="1"/>
</dbReference>
<dbReference type="Gene3D" id="4.10.240.10">
    <property type="entry name" value="Zn(2)-C6 fungal-type DNA-binding domain"/>
    <property type="match status" value="1"/>
</dbReference>
<accession>A0AA39YCT2</accession>
<dbReference type="PANTHER" id="PTHR47660">
    <property type="entry name" value="TRANSCRIPTION FACTOR WITH C2H2 AND ZN(2)-CYS(6) DNA BINDING DOMAIN (EUROFUNG)-RELATED-RELATED"/>
    <property type="match status" value="1"/>
</dbReference>
<feature type="non-terminal residue" evidence="12">
    <location>
        <position position="1"/>
    </location>
</feature>
<keyword evidence="5" id="KW-0805">Transcription regulation</keyword>
<gene>
    <name evidence="12" type="ORF">B0T16DRAFT_313519</name>
</gene>
<reference evidence="12" key="1">
    <citation type="submission" date="2023-06" db="EMBL/GenBank/DDBJ databases">
        <title>Genome-scale phylogeny and comparative genomics of the fungal order Sordariales.</title>
        <authorList>
            <consortium name="Lawrence Berkeley National Laboratory"/>
            <person name="Hensen N."/>
            <person name="Bonometti L."/>
            <person name="Westerberg I."/>
            <person name="Brannstrom I.O."/>
            <person name="Guillou S."/>
            <person name="Cros-Aarteil S."/>
            <person name="Calhoun S."/>
            <person name="Haridas S."/>
            <person name="Kuo A."/>
            <person name="Mondo S."/>
            <person name="Pangilinan J."/>
            <person name="Riley R."/>
            <person name="Labutti K."/>
            <person name="Andreopoulos B."/>
            <person name="Lipzen A."/>
            <person name="Chen C."/>
            <person name="Yanf M."/>
            <person name="Daum C."/>
            <person name="Ng V."/>
            <person name="Clum A."/>
            <person name="Steindorff A."/>
            <person name="Ohm R."/>
            <person name="Martin F."/>
            <person name="Silar P."/>
            <person name="Natvig D."/>
            <person name="Lalanne C."/>
            <person name="Gautier V."/>
            <person name="Ament-Velasquez S.L."/>
            <person name="Kruys A."/>
            <person name="Hutchinson M.I."/>
            <person name="Powell A.J."/>
            <person name="Barry K."/>
            <person name="Miller A.N."/>
            <person name="Grigoriev I.V."/>
            <person name="Debuchy R."/>
            <person name="Gladieux P."/>
            <person name="Thoren M.H."/>
            <person name="Johannesson H."/>
        </authorList>
    </citation>
    <scope>NUCLEOTIDE SEQUENCE</scope>
    <source>
        <strain evidence="12">SMH2532-1</strain>
    </source>
</reference>
<evidence type="ECO:0000259" key="11">
    <source>
        <dbReference type="PROSITE" id="PS50157"/>
    </source>
</evidence>
<dbReference type="PROSITE" id="PS00463">
    <property type="entry name" value="ZN2_CY6_FUNGAL_1"/>
    <property type="match status" value="1"/>
</dbReference>
<evidence type="ECO:0000256" key="1">
    <source>
        <dbReference type="ARBA" id="ARBA00022723"/>
    </source>
</evidence>
<dbReference type="Proteomes" id="UP001174936">
    <property type="component" value="Unassembled WGS sequence"/>
</dbReference>
<dbReference type="GO" id="GO:0008270">
    <property type="term" value="F:zinc ion binding"/>
    <property type="evidence" value="ECO:0007669"/>
    <property type="project" value="UniProtKB-KW"/>
</dbReference>
<sequence>CPLCGDRFRRLEHMYRHKTGSHTNNRPFTCLTCGRKFARSDSLARHNAIHQTSASPQKITPSPRVAKACSFCAKQRLRCDGNESCGRCTARGLQCTSPTSTPSPNPATTKSPPPS</sequence>
<evidence type="ECO:0000256" key="2">
    <source>
        <dbReference type="ARBA" id="ARBA00022737"/>
    </source>
</evidence>
<evidence type="ECO:0000256" key="7">
    <source>
        <dbReference type="ARBA" id="ARBA00023242"/>
    </source>
</evidence>
<dbReference type="FunFam" id="3.30.160.60:FF:000624">
    <property type="entry name" value="zinc finger protein 697"/>
    <property type="match status" value="1"/>
</dbReference>
<dbReference type="EMBL" id="JAULSV010000003">
    <property type="protein sequence ID" value="KAK0649944.1"/>
    <property type="molecule type" value="Genomic_DNA"/>
</dbReference>
<feature type="compositionally biased region" description="Pro residues" evidence="9">
    <location>
        <begin position="101"/>
        <end position="115"/>
    </location>
</feature>
<dbReference type="GO" id="GO:0000981">
    <property type="term" value="F:DNA-binding transcription factor activity, RNA polymerase II-specific"/>
    <property type="evidence" value="ECO:0007669"/>
    <property type="project" value="InterPro"/>
</dbReference>
<keyword evidence="2" id="KW-0677">Repeat</keyword>
<evidence type="ECO:0000256" key="6">
    <source>
        <dbReference type="ARBA" id="ARBA00023163"/>
    </source>
</evidence>
<dbReference type="SMART" id="SM00355">
    <property type="entry name" value="ZnF_C2H2"/>
    <property type="match status" value="2"/>
</dbReference>
<feature type="domain" description="C2H2-type" evidence="11">
    <location>
        <begin position="28"/>
        <end position="55"/>
    </location>
</feature>
<evidence type="ECO:0000313" key="13">
    <source>
        <dbReference type="Proteomes" id="UP001174936"/>
    </source>
</evidence>
<evidence type="ECO:0000256" key="8">
    <source>
        <dbReference type="PROSITE-ProRule" id="PRU00042"/>
    </source>
</evidence>
<evidence type="ECO:0000256" key="4">
    <source>
        <dbReference type="ARBA" id="ARBA00022833"/>
    </source>
</evidence>
<evidence type="ECO:0000256" key="3">
    <source>
        <dbReference type="ARBA" id="ARBA00022771"/>
    </source>
</evidence>
<organism evidence="12 13">
    <name type="scientific">Cercophora newfieldiana</name>
    <dbReference type="NCBI Taxonomy" id="92897"/>
    <lineage>
        <taxon>Eukaryota</taxon>
        <taxon>Fungi</taxon>
        <taxon>Dikarya</taxon>
        <taxon>Ascomycota</taxon>
        <taxon>Pezizomycotina</taxon>
        <taxon>Sordariomycetes</taxon>
        <taxon>Sordariomycetidae</taxon>
        <taxon>Sordariales</taxon>
        <taxon>Lasiosphaeriaceae</taxon>
        <taxon>Cercophora</taxon>
    </lineage>
</organism>
<dbReference type="Gene3D" id="3.30.160.60">
    <property type="entry name" value="Classic Zinc Finger"/>
    <property type="match status" value="2"/>
</dbReference>
<feature type="domain" description="Zn(2)-C6 fungal-type" evidence="10">
    <location>
        <begin position="68"/>
        <end position="97"/>
    </location>
</feature>
<dbReference type="Pfam" id="PF00172">
    <property type="entry name" value="Zn_clus"/>
    <property type="match status" value="1"/>
</dbReference>
<feature type="non-terminal residue" evidence="12">
    <location>
        <position position="115"/>
    </location>
</feature>
<keyword evidence="7" id="KW-0539">Nucleus</keyword>
<evidence type="ECO:0000256" key="5">
    <source>
        <dbReference type="ARBA" id="ARBA00023015"/>
    </source>
</evidence>
<dbReference type="PROSITE" id="PS00028">
    <property type="entry name" value="ZINC_FINGER_C2H2_1"/>
    <property type="match status" value="2"/>
</dbReference>
<dbReference type="PROSITE" id="PS50157">
    <property type="entry name" value="ZINC_FINGER_C2H2_2"/>
    <property type="match status" value="2"/>
</dbReference>
<keyword evidence="3 8" id="KW-0863">Zinc-finger</keyword>
<dbReference type="SUPFAM" id="SSF57667">
    <property type="entry name" value="beta-beta-alpha zinc fingers"/>
    <property type="match status" value="1"/>
</dbReference>
<keyword evidence="13" id="KW-1185">Reference proteome</keyword>
<keyword evidence="4" id="KW-0862">Zinc</keyword>
<comment type="caution">
    <text evidence="12">The sequence shown here is derived from an EMBL/GenBank/DDBJ whole genome shotgun (WGS) entry which is preliminary data.</text>
</comment>
<dbReference type="InterPro" id="IPR036236">
    <property type="entry name" value="Znf_C2H2_sf"/>
</dbReference>
<dbReference type="PANTHER" id="PTHR47660:SF2">
    <property type="entry name" value="TRANSCRIPTION FACTOR WITH C2H2 AND ZN(2)-CYS(6) DNA BINDING DOMAIN (EUROFUNG)"/>
    <property type="match status" value="1"/>
</dbReference>